<feature type="transmembrane region" description="Helical" evidence="6">
    <location>
        <begin position="240"/>
        <end position="258"/>
    </location>
</feature>
<protein>
    <recommendedName>
        <fullName evidence="7">Rhodopsin domain-containing protein</fullName>
    </recommendedName>
</protein>
<feature type="domain" description="Rhodopsin" evidence="7">
    <location>
        <begin position="28"/>
        <end position="264"/>
    </location>
</feature>
<dbReference type="AlphaFoldDB" id="A0A2V1DAT2"/>
<keyword evidence="2 6" id="KW-0812">Transmembrane</keyword>
<evidence type="ECO:0000256" key="6">
    <source>
        <dbReference type="SAM" id="Phobius"/>
    </source>
</evidence>
<keyword evidence="3 6" id="KW-1133">Transmembrane helix</keyword>
<sequence length="334" mass="37468">MAKEQSQVPLINSLCITFSTLSTVSVILRLYTRKKLLNVVGVDDITISIAQVLAIAVSVLTVLEAHFGLGRHTPTVPPESLIRQLKSLYAVTILYNLAQSIVKIAFLILYRRLFPAGPIQLICRWFLVFIVVWGIVQEFVVAFACIPLSIFEAKMKEKCIHSTPIWYLTASMNIVTDIIIFAIPMFPVLKLHMRLQQRLLLLSLFCLGFFICAISCIRITTLKQALVTTDPLWDNAPAAYWSVIELHCGIICACLPTLRPLIQKLMPRLLSTTTDSSKTGASNKFSRLDKKTKHNVHEGNCIRKDININIEMHSTTELSKNAGHRSSFEDTASQ</sequence>
<evidence type="ECO:0000313" key="9">
    <source>
        <dbReference type="Proteomes" id="UP000244855"/>
    </source>
</evidence>
<feature type="transmembrane region" description="Helical" evidence="6">
    <location>
        <begin position="49"/>
        <end position="69"/>
    </location>
</feature>
<dbReference type="PANTHER" id="PTHR33048:SF47">
    <property type="entry name" value="INTEGRAL MEMBRANE PROTEIN-RELATED"/>
    <property type="match status" value="1"/>
</dbReference>
<evidence type="ECO:0000259" key="7">
    <source>
        <dbReference type="Pfam" id="PF20684"/>
    </source>
</evidence>
<feature type="transmembrane region" description="Helical" evidence="6">
    <location>
        <begin position="199"/>
        <end position="220"/>
    </location>
</feature>
<dbReference type="InterPro" id="IPR052337">
    <property type="entry name" value="SAT4-like"/>
</dbReference>
<feature type="transmembrane region" description="Helical" evidence="6">
    <location>
        <begin position="122"/>
        <end position="150"/>
    </location>
</feature>
<dbReference type="Pfam" id="PF20684">
    <property type="entry name" value="Fung_rhodopsin"/>
    <property type="match status" value="1"/>
</dbReference>
<evidence type="ECO:0000256" key="3">
    <source>
        <dbReference type="ARBA" id="ARBA00022989"/>
    </source>
</evidence>
<dbReference type="PANTHER" id="PTHR33048">
    <property type="entry name" value="PTH11-LIKE INTEGRAL MEMBRANE PROTEIN (AFU_ORTHOLOGUE AFUA_5G11245)"/>
    <property type="match status" value="1"/>
</dbReference>
<comment type="subcellular location">
    <subcellularLocation>
        <location evidence="1">Membrane</location>
        <topology evidence="1">Multi-pass membrane protein</topology>
    </subcellularLocation>
</comment>
<evidence type="ECO:0000256" key="2">
    <source>
        <dbReference type="ARBA" id="ARBA00022692"/>
    </source>
</evidence>
<feature type="transmembrane region" description="Helical" evidence="6">
    <location>
        <begin position="165"/>
        <end position="187"/>
    </location>
</feature>
<feature type="transmembrane region" description="Helical" evidence="6">
    <location>
        <begin position="6"/>
        <end position="28"/>
    </location>
</feature>
<keyword evidence="4 6" id="KW-0472">Membrane</keyword>
<dbReference type="GO" id="GO:0016020">
    <property type="term" value="C:membrane"/>
    <property type="evidence" value="ECO:0007669"/>
    <property type="project" value="UniProtKB-SubCell"/>
</dbReference>
<dbReference type="EMBL" id="KZ805542">
    <property type="protein sequence ID" value="PVH94289.1"/>
    <property type="molecule type" value="Genomic_DNA"/>
</dbReference>
<keyword evidence="9" id="KW-1185">Reference proteome</keyword>
<evidence type="ECO:0000256" key="4">
    <source>
        <dbReference type="ARBA" id="ARBA00023136"/>
    </source>
</evidence>
<evidence type="ECO:0000256" key="5">
    <source>
        <dbReference type="ARBA" id="ARBA00038359"/>
    </source>
</evidence>
<dbReference type="Proteomes" id="UP000244855">
    <property type="component" value="Unassembled WGS sequence"/>
</dbReference>
<evidence type="ECO:0000256" key="1">
    <source>
        <dbReference type="ARBA" id="ARBA00004141"/>
    </source>
</evidence>
<comment type="similarity">
    <text evidence="5">Belongs to the SAT4 family.</text>
</comment>
<evidence type="ECO:0000313" key="8">
    <source>
        <dbReference type="EMBL" id="PVH94289.1"/>
    </source>
</evidence>
<name>A0A2V1DAT2_9PLEO</name>
<feature type="transmembrane region" description="Helical" evidence="6">
    <location>
        <begin position="89"/>
        <end position="110"/>
    </location>
</feature>
<gene>
    <name evidence="8" type="ORF">DM02DRAFT_633850</name>
</gene>
<dbReference type="InterPro" id="IPR049326">
    <property type="entry name" value="Rhodopsin_dom_fungi"/>
</dbReference>
<dbReference type="STRING" id="97972.A0A2V1DAT2"/>
<dbReference type="OrthoDB" id="444631at2759"/>
<accession>A0A2V1DAT2</accession>
<proteinExistence type="inferred from homology"/>
<organism evidence="8 9">
    <name type="scientific">Periconia macrospinosa</name>
    <dbReference type="NCBI Taxonomy" id="97972"/>
    <lineage>
        <taxon>Eukaryota</taxon>
        <taxon>Fungi</taxon>
        <taxon>Dikarya</taxon>
        <taxon>Ascomycota</taxon>
        <taxon>Pezizomycotina</taxon>
        <taxon>Dothideomycetes</taxon>
        <taxon>Pleosporomycetidae</taxon>
        <taxon>Pleosporales</taxon>
        <taxon>Massarineae</taxon>
        <taxon>Periconiaceae</taxon>
        <taxon>Periconia</taxon>
    </lineage>
</organism>
<reference evidence="8 9" key="1">
    <citation type="journal article" date="2018" name="Sci. Rep.">
        <title>Comparative genomics provides insights into the lifestyle and reveals functional heterogeneity of dark septate endophytic fungi.</title>
        <authorList>
            <person name="Knapp D.G."/>
            <person name="Nemeth J.B."/>
            <person name="Barry K."/>
            <person name="Hainaut M."/>
            <person name="Henrissat B."/>
            <person name="Johnson J."/>
            <person name="Kuo A."/>
            <person name="Lim J.H.P."/>
            <person name="Lipzen A."/>
            <person name="Nolan M."/>
            <person name="Ohm R.A."/>
            <person name="Tamas L."/>
            <person name="Grigoriev I.V."/>
            <person name="Spatafora J.W."/>
            <person name="Nagy L.G."/>
            <person name="Kovacs G.M."/>
        </authorList>
    </citation>
    <scope>NUCLEOTIDE SEQUENCE [LARGE SCALE GENOMIC DNA]</scope>
    <source>
        <strain evidence="8 9">DSE2036</strain>
    </source>
</reference>